<evidence type="ECO:0000313" key="1">
    <source>
        <dbReference type="EMBL" id="KAK8087515.1"/>
    </source>
</evidence>
<name>A0ABR1WWI0_9PEZI</name>
<dbReference type="Proteomes" id="UP001480595">
    <property type="component" value="Unassembled WGS sequence"/>
</dbReference>
<dbReference type="GeneID" id="92086961"/>
<accession>A0ABR1WWI0</accession>
<gene>
    <name evidence="1" type="ORF">PG994_002489</name>
</gene>
<proteinExistence type="predicted"/>
<protein>
    <submittedName>
        <fullName evidence="1">Uncharacterized protein</fullName>
    </submittedName>
</protein>
<comment type="caution">
    <text evidence="1">The sequence shown here is derived from an EMBL/GenBank/DDBJ whole genome shotgun (WGS) entry which is preliminary data.</text>
</comment>
<keyword evidence="2" id="KW-1185">Reference proteome</keyword>
<dbReference type="EMBL" id="JAQQWL010000002">
    <property type="protein sequence ID" value="KAK8087515.1"/>
    <property type="molecule type" value="Genomic_DNA"/>
</dbReference>
<evidence type="ECO:0000313" key="2">
    <source>
        <dbReference type="Proteomes" id="UP001480595"/>
    </source>
</evidence>
<dbReference type="RefSeq" id="XP_066722039.1">
    <property type="nucleotide sequence ID" value="XM_066853898.1"/>
</dbReference>
<organism evidence="1 2">
    <name type="scientific">Apiospora phragmitis</name>
    <dbReference type="NCBI Taxonomy" id="2905665"/>
    <lineage>
        <taxon>Eukaryota</taxon>
        <taxon>Fungi</taxon>
        <taxon>Dikarya</taxon>
        <taxon>Ascomycota</taxon>
        <taxon>Pezizomycotina</taxon>
        <taxon>Sordariomycetes</taxon>
        <taxon>Xylariomycetidae</taxon>
        <taxon>Amphisphaeriales</taxon>
        <taxon>Apiosporaceae</taxon>
        <taxon>Apiospora</taxon>
    </lineage>
</organism>
<sequence length="77" mass="8371">MRCAVGHLTAVLAQHPQMLKRLNATYAFHAYCGTAKESKPTMRPAMDFFIPLGNALAKATFADVVTQQGPKKPPKEG</sequence>
<reference evidence="1 2" key="1">
    <citation type="submission" date="2023-01" db="EMBL/GenBank/DDBJ databases">
        <title>Analysis of 21 Apiospora genomes using comparative genomics revels a genus with tremendous synthesis potential of carbohydrate active enzymes and secondary metabolites.</title>
        <authorList>
            <person name="Sorensen T."/>
        </authorList>
    </citation>
    <scope>NUCLEOTIDE SEQUENCE [LARGE SCALE GENOMIC DNA]</scope>
    <source>
        <strain evidence="1 2">CBS 135458</strain>
    </source>
</reference>